<dbReference type="KEGG" id="aaf:AURANDRAFT_60490"/>
<accession>F0XV92</accession>
<dbReference type="GeneID" id="20223036"/>
<organism evidence="3">
    <name type="scientific">Aureococcus anophagefferens</name>
    <name type="common">Harmful bloom alga</name>
    <dbReference type="NCBI Taxonomy" id="44056"/>
    <lineage>
        <taxon>Eukaryota</taxon>
        <taxon>Sar</taxon>
        <taxon>Stramenopiles</taxon>
        <taxon>Ochrophyta</taxon>
        <taxon>Pelagophyceae</taxon>
        <taxon>Pelagomonadales</taxon>
        <taxon>Pelagomonadaceae</taxon>
        <taxon>Aureococcus</taxon>
    </lineage>
</organism>
<reference evidence="2 3" key="1">
    <citation type="journal article" date="2011" name="Proc. Natl. Acad. Sci. U.S.A.">
        <title>Niche of harmful alga Aureococcus anophagefferens revealed through ecogenomics.</title>
        <authorList>
            <person name="Gobler C.J."/>
            <person name="Berry D.L."/>
            <person name="Dyhrman S.T."/>
            <person name="Wilhelm S.W."/>
            <person name="Salamov A."/>
            <person name="Lobanov A.V."/>
            <person name="Zhang Y."/>
            <person name="Collier J.L."/>
            <person name="Wurch L.L."/>
            <person name="Kustka A.B."/>
            <person name="Dill B.D."/>
            <person name="Shah M."/>
            <person name="VerBerkmoes N.C."/>
            <person name="Kuo A."/>
            <person name="Terry A."/>
            <person name="Pangilinan J."/>
            <person name="Lindquist E.A."/>
            <person name="Lucas S."/>
            <person name="Paulsen I.T."/>
            <person name="Hattenrath-Lehmann T.K."/>
            <person name="Talmage S.C."/>
            <person name="Walker E.A."/>
            <person name="Koch F."/>
            <person name="Burson A.M."/>
            <person name="Marcoval M.A."/>
            <person name="Tang Y.Z."/>
            <person name="Lecleir G.R."/>
            <person name="Coyne K.J."/>
            <person name="Berg G.M."/>
            <person name="Bertrand E.M."/>
            <person name="Saito M.A."/>
            <person name="Gladyshev V.N."/>
            <person name="Grigoriev I.V."/>
        </authorList>
    </citation>
    <scope>NUCLEOTIDE SEQUENCE [LARGE SCALE GENOMIC DNA]</scope>
    <source>
        <strain evidence="3">CCMP 1984</strain>
    </source>
</reference>
<feature type="domain" description="Exostosin GT47" evidence="1">
    <location>
        <begin position="339"/>
        <end position="393"/>
    </location>
</feature>
<dbReference type="OrthoDB" id="206558at2759"/>
<dbReference type="EMBL" id="GL833120">
    <property type="protein sequence ID" value="EGB12548.1"/>
    <property type="molecule type" value="Genomic_DNA"/>
</dbReference>
<dbReference type="RefSeq" id="XP_009032220.1">
    <property type="nucleotide sequence ID" value="XM_009033972.1"/>
</dbReference>
<dbReference type="Pfam" id="PF03016">
    <property type="entry name" value="Exostosin_GT47"/>
    <property type="match status" value="1"/>
</dbReference>
<dbReference type="InParanoid" id="F0XV92"/>
<evidence type="ECO:0000313" key="3">
    <source>
        <dbReference type="Proteomes" id="UP000002729"/>
    </source>
</evidence>
<gene>
    <name evidence="2" type="ORF">AURANDRAFT_60490</name>
</gene>
<dbReference type="InterPro" id="IPR040911">
    <property type="entry name" value="Exostosin_GT47"/>
</dbReference>
<name>F0XV92_AURAN</name>
<evidence type="ECO:0000313" key="2">
    <source>
        <dbReference type="EMBL" id="EGB12548.1"/>
    </source>
</evidence>
<evidence type="ECO:0000259" key="1">
    <source>
        <dbReference type="Pfam" id="PF03016"/>
    </source>
</evidence>
<sequence length="515" mass="55612">MRQILLALSAVAAATKPSEKADFRKPSREGQKPWDLFGILGWWNIGPGIGCPFDEPSDASWTLKGGDHRDCAWLQRADPDKRRLFCGKRGAGGVPAAEACPHACVHCCDGAALFGGGAPDAACAAVGREFSDAAKAAARLDSFCDDPPARARATTTRTFMTGPRFIQGACFGRFQEAHLSVNATAMQRECCDPKLIRERIRAGHRRDRNPKSADPEPYLLFPRSQVEAARFYASTSTRDVDVNFLGRLHLGAPVALLEYTQKAWGDYVALDFSGHVAASMRRWVLPFVKRYFTAESVLVDTSAEDAATYAPLGAFDKTVAGGTLAGFRPMTVAWVSAFGNRSVQTCRKATCDPSYYATLARSRFTLAPAGDMPWSTRFFEAIMAGSVPVVSSEDHAGRNAEEKALGYKYLLVSEYVARRTRFPGAVPYCDKWAAHNLAIFLEHQSYIADPSTSPGPRQTARDAAGEIVEQRNLARSATGTGAFAAGASGAGAPPPPKDQMRFFVATSAPARCFAA</sequence>
<dbReference type="Proteomes" id="UP000002729">
    <property type="component" value="Unassembled WGS sequence"/>
</dbReference>
<keyword evidence="3" id="KW-1185">Reference proteome</keyword>
<dbReference type="AlphaFoldDB" id="F0XV92"/>
<proteinExistence type="predicted"/>
<protein>
    <recommendedName>
        <fullName evidence="1">Exostosin GT47 domain-containing protein</fullName>
    </recommendedName>
</protein>